<evidence type="ECO:0000313" key="2">
    <source>
        <dbReference type="EMBL" id="KAK6969288.1"/>
    </source>
</evidence>
<feature type="compositionally biased region" description="Basic residues" evidence="1">
    <location>
        <begin position="86"/>
        <end position="105"/>
    </location>
</feature>
<keyword evidence="3" id="KW-1185">Reference proteome</keyword>
<proteinExistence type="predicted"/>
<feature type="region of interest" description="Disordered" evidence="1">
    <location>
        <begin position="57"/>
        <end position="105"/>
    </location>
</feature>
<evidence type="ECO:0000313" key="3">
    <source>
        <dbReference type="Proteomes" id="UP001362999"/>
    </source>
</evidence>
<evidence type="ECO:0000256" key="1">
    <source>
        <dbReference type="SAM" id="MobiDB-lite"/>
    </source>
</evidence>
<dbReference type="AlphaFoldDB" id="A0AAV9Z378"/>
<organism evidence="2 3">
    <name type="scientific">Favolaschia claudopus</name>
    <dbReference type="NCBI Taxonomy" id="2862362"/>
    <lineage>
        <taxon>Eukaryota</taxon>
        <taxon>Fungi</taxon>
        <taxon>Dikarya</taxon>
        <taxon>Basidiomycota</taxon>
        <taxon>Agaricomycotina</taxon>
        <taxon>Agaricomycetes</taxon>
        <taxon>Agaricomycetidae</taxon>
        <taxon>Agaricales</taxon>
        <taxon>Marasmiineae</taxon>
        <taxon>Mycenaceae</taxon>
        <taxon>Favolaschia</taxon>
    </lineage>
</organism>
<name>A0AAV9Z378_9AGAR</name>
<protein>
    <submittedName>
        <fullName evidence="2">Uncharacterized protein</fullName>
    </submittedName>
</protein>
<reference evidence="2 3" key="1">
    <citation type="journal article" date="2024" name="J Genomics">
        <title>Draft genome sequencing and assembly of Favolaschia claudopus CIRM-BRFM 2984 isolated from oak limbs.</title>
        <authorList>
            <person name="Navarro D."/>
            <person name="Drula E."/>
            <person name="Chaduli D."/>
            <person name="Cazenave R."/>
            <person name="Ahrendt S."/>
            <person name="Wang J."/>
            <person name="Lipzen A."/>
            <person name="Daum C."/>
            <person name="Barry K."/>
            <person name="Grigoriev I.V."/>
            <person name="Favel A."/>
            <person name="Rosso M.N."/>
            <person name="Martin F."/>
        </authorList>
    </citation>
    <scope>NUCLEOTIDE SEQUENCE [LARGE SCALE GENOMIC DNA]</scope>
    <source>
        <strain evidence="2 3">CIRM-BRFM 2984</strain>
    </source>
</reference>
<dbReference type="Proteomes" id="UP001362999">
    <property type="component" value="Unassembled WGS sequence"/>
</dbReference>
<dbReference type="EMBL" id="JAWWNJ010000228">
    <property type="protein sequence ID" value="KAK6969288.1"/>
    <property type="molecule type" value="Genomic_DNA"/>
</dbReference>
<accession>A0AAV9Z378</accession>
<sequence length="105" mass="11462">GELADPSLSTSLCYGDAALTAILSCAPAQTLEKLIKFKQEITIFDAAYRPAPFRRIAKSTVQPSQPIPVPLKRTAEGEVDDEPSAKRRKQGSLKGQKPKARGRKR</sequence>
<feature type="non-terminal residue" evidence="2">
    <location>
        <position position="1"/>
    </location>
</feature>
<comment type="caution">
    <text evidence="2">The sequence shown here is derived from an EMBL/GenBank/DDBJ whole genome shotgun (WGS) entry which is preliminary data.</text>
</comment>
<gene>
    <name evidence="2" type="ORF">R3P38DRAFT_2588299</name>
</gene>